<name>A0A2U3PU48_9BRAD</name>
<dbReference type="EMBL" id="LS398110">
    <property type="protein sequence ID" value="SPP92639.1"/>
    <property type="molecule type" value="Genomic_DNA"/>
</dbReference>
<evidence type="ECO:0000313" key="1">
    <source>
        <dbReference type="EMBL" id="SPP92639.1"/>
    </source>
</evidence>
<dbReference type="KEGG" id="bvz:BRAD3257_1510"/>
<gene>
    <name evidence="1" type="ORF">BRAD3257_1510</name>
</gene>
<protein>
    <submittedName>
        <fullName evidence="1">Uncharacterized protein</fullName>
    </submittedName>
</protein>
<proteinExistence type="predicted"/>
<organism evidence="1 2">
    <name type="scientific">Bradyrhizobium vignae</name>
    <dbReference type="NCBI Taxonomy" id="1549949"/>
    <lineage>
        <taxon>Bacteria</taxon>
        <taxon>Pseudomonadati</taxon>
        <taxon>Pseudomonadota</taxon>
        <taxon>Alphaproteobacteria</taxon>
        <taxon>Hyphomicrobiales</taxon>
        <taxon>Nitrobacteraceae</taxon>
        <taxon>Bradyrhizobium</taxon>
    </lineage>
</organism>
<evidence type="ECO:0000313" key="2">
    <source>
        <dbReference type="Proteomes" id="UP000246085"/>
    </source>
</evidence>
<reference evidence="1 2" key="1">
    <citation type="submission" date="2018-03" db="EMBL/GenBank/DDBJ databases">
        <authorList>
            <person name="Gully D."/>
        </authorList>
    </citation>
    <scope>NUCLEOTIDE SEQUENCE [LARGE SCALE GENOMIC DNA]</scope>
    <source>
        <strain evidence="1">ORS3257</strain>
    </source>
</reference>
<dbReference type="Proteomes" id="UP000246085">
    <property type="component" value="Chromosome BRAD3257"/>
</dbReference>
<sequence length="68" mass="7932">MNANHDEIRVRCLFRTIFAPDHWLCWDLCSAPAGDDATLDWRPVQSFGLRCANLTFGNDLQHYCLYQE</sequence>
<dbReference type="AlphaFoldDB" id="A0A2U3PU48"/>
<accession>A0A2U3PU48</accession>